<dbReference type="EC" id="3.4.26.1" evidence="10"/>
<dbReference type="InterPro" id="IPR003675">
    <property type="entry name" value="Rce1/LyrA-like_dom"/>
</dbReference>
<evidence type="ECO:0000256" key="1">
    <source>
        <dbReference type="ARBA" id="ARBA00004477"/>
    </source>
</evidence>
<keyword evidence="8 11" id="KW-0472">Membrane</keyword>
<feature type="transmembrane region" description="Helical" evidence="11">
    <location>
        <begin position="181"/>
        <end position="198"/>
    </location>
</feature>
<keyword evidence="6" id="KW-0256">Endoplasmic reticulum</keyword>
<protein>
    <recommendedName>
        <fullName evidence="10">intramembrane prenyl-peptidase Rce1</fullName>
        <ecNumber evidence="10">3.4.26.1</ecNumber>
    </recommendedName>
</protein>
<proteinExistence type="inferred from homology"/>
<dbReference type="PANTHER" id="PTHR13046">
    <property type="entry name" value="PROTEASE U48 CAAX PRENYL PROTEASE RCE1"/>
    <property type="match status" value="1"/>
</dbReference>
<evidence type="ECO:0000256" key="9">
    <source>
        <dbReference type="ARBA" id="ARBA00047280"/>
    </source>
</evidence>
<dbReference type="Pfam" id="PF02517">
    <property type="entry name" value="Rce1-like"/>
    <property type="match status" value="1"/>
</dbReference>
<evidence type="ECO:0000256" key="3">
    <source>
        <dbReference type="ARBA" id="ARBA00022670"/>
    </source>
</evidence>
<gene>
    <name evidence="13" type="ORF">FB45DRAFT_758687</name>
</gene>
<name>A0AAD7FDQ0_9AGAR</name>
<comment type="catalytic activity">
    <reaction evidence="9">
        <text>Hydrolyzes the peptide bond -P2-(S-farnesyl or geranylgeranyl)C-P1'-P2'-P3'-COOH where P1' and P2' are amino acids with aliphatic sidechains and P3' is any C-terminal residue.</text>
        <dbReference type="EC" id="3.4.26.1"/>
    </reaction>
</comment>
<dbReference type="GO" id="GO:0004222">
    <property type="term" value="F:metalloendopeptidase activity"/>
    <property type="evidence" value="ECO:0007669"/>
    <property type="project" value="InterPro"/>
</dbReference>
<comment type="subcellular location">
    <subcellularLocation>
        <location evidence="1">Endoplasmic reticulum membrane</location>
        <topology evidence="1">Multi-pass membrane protein</topology>
    </subcellularLocation>
</comment>
<keyword evidence="3" id="KW-0645">Protease</keyword>
<feature type="transmembrane region" description="Helical" evidence="11">
    <location>
        <begin position="218"/>
        <end position="237"/>
    </location>
</feature>
<evidence type="ECO:0000256" key="4">
    <source>
        <dbReference type="ARBA" id="ARBA00022692"/>
    </source>
</evidence>
<feature type="transmembrane region" description="Helical" evidence="11">
    <location>
        <begin position="103"/>
        <end position="124"/>
    </location>
</feature>
<reference evidence="13" key="1">
    <citation type="submission" date="2023-03" db="EMBL/GenBank/DDBJ databases">
        <title>Massive genome expansion in bonnet fungi (Mycena s.s.) driven by repeated elements and novel gene families across ecological guilds.</title>
        <authorList>
            <consortium name="Lawrence Berkeley National Laboratory"/>
            <person name="Harder C.B."/>
            <person name="Miyauchi S."/>
            <person name="Viragh M."/>
            <person name="Kuo A."/>
            <person name="Thoen E."/>
            <person name="Andreopoulos B."/>
            <person name="Lu D."/>
            <person name="Skrede I."/>
            <person name="Drula E."/>
            <person name="Henrissat B."/>
            <person name="Morin E."/>
            <person name="Kohler A."/>
            <person name="Barry K."/>
            <person name="LaButti K."/>
            <person name="Morin E."/>
            <person name="Salamov A."/>
            <person name="Lipzen A."/>
            <person name="Mereny Z."/>
            <person name="Hegedus B."/>
            <person name="Baldrian P."/>
            <person name="Stursova M."/>
            <person name="Weitz H."/>
            <person name="Taylor A."/>
            <person name="Grigoriev I.V."/>
            <person name="Nagy L.G."/>
            <person name="Martin F."/>
            <person name="Kauserud H."/>
        </authorList>
    </citation>
    <scope>NUCLEOTIDE SEQUENCE</scope>
    <source>
        <strain evidence="13">9284</strain>
    </source>
</reference>
<evidence type="ECO:0000313" key="13">
    <source>
        <dbReference type="EMBL" id="KAJ7614173.1"/>
    </source>
</evidence>
<sequence length="275" mass="30599">MASAHPPLSMHTAHLLALGFSITYVGSLYVAKNARIRVNAYDARLKFQPGGRDDPAVIRARLMAVTIACVLSCGVVYYLLLGIQIQDPMVTTMRLLGVQWPPSVLSCLQTPLLFIGPIYGHYLASALPGQKHYSFKYHFVDTFFSWVGFRNYLWAPLTEEITFRACVLSVYAMGGASRWKMIAFAPLVFGLAHVHHGWEVYKQLGSTPAAFNRALVSAVFQTAYTTLFGAYASFLFLRTYSSCGLQRKAILLIPAYSIYWRSVRIDGKPPISSVP</sequence>
<keyword evidence="4 11" id="KW-0812">Transmembrane</keyword>
<feature type="transmembrane region" description="Helical" evidence="11">
    <location>
        <begin position="62"/>
        <end position="83"/>
    </location>
</feature>
<dbReference type="GO" id="GO:0071586">
    <property type="term" value="P:CAAX-box protein processing"/>
    <property type="evidence" value="ECO:0007669"/>
    <property type="project" value="InterPro"/>
</dbReference>
<dbReference type="Proteomes" id="UP001221142">
    <property type="component" value="Unassembled WGS sequence"/>
</dbReference>
<evidence type="ECO:0000256" key="6">
    <source>
        <dbReference type="ARBA" id="ARBA00022824"/>
    </source>
</evidence>
<evidence type="ECO:0000256" key="5">
    <source>
        <dbReference type="ARBA" id="ARBA00022801"/>
    </source>
</evidence>
<comment type="similarity">
    <text evidence="2">Belongs to the peptidase U48 family.</text>
</comment>
<dbReference type="InterPro" id="IPR039731">
    <property type="entry name" value="Rce1"/>
</dbReference>
<keyword evidence="5" id="KW-0378">Hydrolase</keyword>
<dbReference type="GO" id="GO:0005789">
    <property type="term" value="C:endoplasmic reticulum membrane"/>
    <property type="evidence" value="ECO:0007669"/>
    <property type="project" value="UniProtKB-SubCell"/>
</dbReference>
<accession>A0AAD7FDQ0</accession>
<evidence type="ECO:0000256" key="7">
    <source>
        <dbReference type="ARBA" id="ARBA00022989"/>
    </source>
</evidence>
<dbReference type="PANTHER" id="PTHR13046:SF0">
    <property type="entry name" value="CAAX PRENYL PROTEASE 2"/>
    <property type="match status" value="1"/>
</dbReference>
<evidence type="ECO:0000313" key="14">
    <source>
        <dbReference type="Proteomes" id="UP001221142"/>
    </source>
</evidence>
<evidence type="ECO:0000259" key="12">
    <source>
        <dbReference type="Pfam" id="PF02517"/>
    </source>
</evidence>
<comment type="caution">
    <text evidence="13">The sequence shown here is derived from an EMBL/GenBank/DDBJ whole genome shotgun (WGS) entry which is preliminary data.</text>
</comment>
<feature type="transmembrane region" description="Helical" evidence="11">
    <location>
        <begin position="12"/>
        <end position="31"/>
    </location>
</feature>
<evidence type="ECO:0000256" key="11">
    <source>
        <dbReference type="SAM" id="Phobius"/>
    </source>
</evidence>
<dbReference type="EMBL" id="JARKIF010000027">
    <property type="protein sequence ID" value="KAJ7614173.1"/>
    <property type="molecule type" value="Genomic_DNA"/>
</dbReference>
<evidence type="ECO:0000256" key="8">
    <source>
        <dbReference type="ARBA" id="ARBA00023136"/>
    </source>
</evidence>
<keyword evidence="7 11" id="KW-1133">Transmembrane helix</keyword>
<keyword evidence="14" id="KW-1185">Reference proteome</keyword>
<dbReference type="AlphaFoldDB" id="A0AAD7FDQ0"/>
<feature type="domain" description="CAAX prenyl protease 2/Lysostaphin resistance protein A-like" evidence="12">
    <location>
        <begin position="144"/>
        <end position="241"/>
    </location>
</feature>
<evidence type="ECO:0000256" key="10">
    <source>
        <dbReference type="ARBA" id="ARBA00049729"/>
    </source>
</evidence>
<evidence type="ECO:0000256" key="2">
    <source>
        <dbReference type="ARBA" id="ARBA00006897"/>
    </source>
</evidence>
<organism evidence="13 14">
    <name type="scientific">Roridomyces roridus</name>
    <dbReference type="NCBI Taxonomy" id="1738132"/>
    <lineage>
        <taxon>Eukaryota</taxon>
        <taxon>Fungi</taxon>
        <taxon>Dikarya</taxon>
        <taxon>Basidiomycota</taxon>
        <taxon>Agaricomycotina</taxon>
        <taxon>Agaricomycetes</taxon>
        <taxon>Agaricomycetidae</taxon>
        <taxon>Agaricales</taxon>
        <taxon>Marasmiineae</taxon>
        <taxon>Mycenaceae</taxon>
        <taxon>Roridomyces</taxon>
    </lineage>
</organism>